<accession>A0A1I0BEI9</accession>
<evidence type="ECO:0000313" key="2">
    <source>
        <dbReference type="Proteomes" id="UP000198558"/>
    </source>
</evidence>
<name>A0A1I0BEI9_9FIRM</name>
<dbReference type="RefSeq" id="WP_092351344.1">
    <property type="nucleotide sequence ID" value="NZ_FOIN01000001.1"/>
</dbReference>
<evidence type="ECO:0008006" key="3">
    <source>
        <dbReference type="Google" id="ProtNLM"/>
    </source>
</evidence>
<evidence type="ECO:0000313" key="1">
    <source>
        <dbReference type="EMBL" id="SET04927.1"/>
    </source>
</evidence>
<organism evidence="1 2">
    <name type="scientific">Thomasclavelia cocleata</name>
    <dbReference type="NCBI Taxonomy" id="69824"/>
    <lineage>
        <taxon>Bacteria</taxon>
        <taxon>Bacillati</taxon>
        <taxon>Bacillota</taxon>
        <taxon>Erysipelotrichia</taxon>
        <taxon>Erysipelotrichales</taxon>
        <taxon>Coprobacillaceae</taxon>
        <taxon>Thomasclavelia</taxon>
    </lineage>
</organism>
<gene>
    <name evidence="1" type="ORF">SAMN04489758_10178</name>
</gene>
<dbReference type="AlphaFoldDB" id="A0A1I0BEI9"/>
<dbReference type="GeneID" id="78287126"/>
<keyword evidence="2" id="KW-1185">Reference proteome</keyword>
<proteinExistence type="predicted"/>
<reference evidence="2" key="1">
    <citation type="submission" date="2016-10" db="EMBL/GenBank/DDBJ databases">
        <authorList>
            <person name="Varghese N."/>
            <person name="Submissions S."/>
        </authorList>
    </citation>
    <scope>NUCLEOTIDE SEQUENCE [LARGE SCALE GENOMIC DNA]</scope>
    <source>
        <strain evidence="2">DSM 1551</strain>
    </source>
</reference>
<dbReference type="Gene3D" id="3.40.50.450">
    <property type="match status" value="1"/>
</dbReference>
<dbReference type="EMBL" id="FOIN01000001">
    <property type="protein sequence ID" value="SET04927.1"/>
    <property type="molecule type" value="Genomic_DNA"/>
</dbReference>
<protein>
    <recommendedName>
        <fullName evidence="3">Nucleoside 2-deoxyribosyltransferase</fullName>
    </recommendedName>
</protein>
<dbReference type="Proteomes" id="UP000198558">
    <property type="component" value="Unassembled WGS sequence"/>
</dbReference>
<sequence length="146" mass="17333">MEVFNLYIAGAMSGIPHTTYKPRRNNIKNKLENYYNNNSNSYPYILYVTDPSDYYNYDNQVHKSEKEVMNFELNRVRHSNLIVVDFYESYSLGTMTELTVAHEHRIPIIGINDRENVLHPWQIEMCERIFNSIDDAVMYIGEFYLS</sequence>
<dbReference type="OrthoDB" id="2046554at2"/>